<dbReference type="Proteomes" id="UP000752013">
    <property type="component" value="Unassembled WGS sequence"/>
</dbReference>
<dbReference type="EMBL" id="JAATLK010000004">
    <property type="protein sequence ID" value="NIZ47758.1"/>
    <property type="molecule type" value="Genomic_DNA"/>
</dbReference>
<dbReference type="AlphaFoldDB" id="A0A968GGC4"/>
<keyword evidence="2" id="KW-1185">Reference proteome</keyword>
<evidence type="ECO:0000313" key="1">
    <source>
        <dbReference type="EMBL" id="NIZ47758.1"/>
    </source>
</evidence>
<sequence length="175" mass="20232">MHEVTVWQEGDKALTSSRNVAEVFGKEHKNVLRDIDELMSQLDSNFTVLNFEPSEYKDPSGKKNRDYHLTKDGFTLLAMDFTGKRAIEFKLAYIHAFNALQAKHHQEALKHEKKMLGELAKAESYREWALSYEDHLFALAHDLGMLARNYGYSNPAGLIEQRGQIKSYAKKRRKK</sequence>
<organism evidence="1 2">
    <name type="scientific">Entomospira nematocerorum</name>
    <dbReference type="NCBI Taxonomy" id="2719987"/>
    <lineage>
        <taxon>Bacteria</taxon>
        <taxon>Pseudomonadati</taxon>
        <taxon>Spirochaetota</taxon>
        <taxon>Spirochaetia</taxon>
        <taxon>Spirochaetales</taxon>
        <taxon>Spirochaetaceae</taxon>
        <taxon>Entomospira</taxon>
    </lineage>
</organism>
<protein>
    <submittedName>
        <fullName evidence="1">Rha family transcriptional regulator</fullName>
    </submittedName>
</protein>
<name>A0A968GGC4_9SPIO</name>
<dbReference type="Pfam" id="PF09669">
    <property type="entry name" value="Phage_pRha"/>
    <property type="match status" value="1"/>
</dbReference>
<reference evidence="1" key="1">
    <citation type="submission" date="2020-03" db="EMBL/GenBank/DDBJ databases">
        <title>Spirochaetal bacteria isolated from arthropods constitute a novel genus Entomospira genus novum within the order Spirochaetales.</title>
        <authorList>
            <person name="Grana-Miraglia L."/>
            <person name="Sikutova S."/>
            <person name="Fingerle V."/>
            <person name="Sing A."/>
            <person name="Castillo-Ramirez S."/>
            <person name="Margos G."/>
            <person name="Rudolf I."/>
        </authorList>
    </citation>
    <scope>NUCLEOTIDE SEQUENCE</scope>
    <source>
        <strain evidence="1">BR208</strain>
    </source>
</reference>
<dbReference type="NCBIfam" id="TIGR02681">
    <property type="entry name" value="phage_pRha"/>
    <property type="match status" value="1"/>
</dbReference>
<gene>
    <name evidence="1" type="ORF">HCT46_07510</name>
</gene>
<dbReference type="InterPro" id="IPR014054">
    <property type="entry name" value="Phage_regulatory_Rha"/>
</dbReference>
<proteinExistence type="predicted"/>
<comment type="caution">
    <text evidence="1">The sequence shown here is derived from an EMBL/GenBank/DDBJ whole genome shotgun (WGS) entry which is preliminary data.</text>
</comment>
<dbReference type="RefSeq" id="WP_167704505.1">
    <property type="nucleotide sequence ID" value="NZ_CP118171.1"/>
</dbReference>
<evidence type="ECO:0000313" key="2">
    <source>
        <dbReference type="Proteomes" id="UP000752013"/>
    </source>
</evidence>
<accession>A0A968GGC4</accession>